<dbReference type="InterPro" id="IPR006311">
    <property type="entry name" value="TAT_signal"/>
</dbReference>
<dbReference type="PROSITE" id="PS51318">
    <property type="entry name" value="TAT"/>
    <property type="match status" value="1"/>
</dbReference>
<evidence type="ECO:0000313" key="1">
    <source>
        <dbReference type="EMBL" id="GGX51052.1"/>
    </source>
</evidence>
<evidence type="ECO:0008006" key="3">
    <source>
        <dbReference type="Google" id="ProtNLM"/>
    </source>
</evidence>
<reference evidence="1" key="2">
    <citation type="submission" date="2020-09" db="EMBL/GenBank/DDBJ databases">
        <authorList>
            <person name="Sun Q."/>
            <person name="Kim S."/>
        </authorList>
    </citation>
    <scope>NUCLEOTIDE SEQUENCE</scope>
    <source>
        <strain evidence="1">KCTC 22169</strain>
    </source>
</reference>
<dbReference type="Proteomes" id="UP000626148">
    <property type="component" value="Unassembled WGS sequence"/>
</dbReference>
<name>A0A918K6G6_9GAMM</name>
<dbReference type="AlphaFoldDB" id="A0A918K6G6"/>
<gene>
    <name evidence="1" type="ORF">GCM10007392_17860</name>
</gene>
<organism evidence="1 2">
    <name type="scientific">Saccharospirillum salsuginis</name>
    <dbReference type="NCBI Taxonomy" id="418750"/>
    <lineage>
        <taxon>Bacteria</taxon>
        <taxon>Pseudomonadati</taxon>
        <taxon>Pseudomonadota</taxon>
        <taxon>Gammaproteobacteria</taxon>
        <taxon>Oceanospirillales</taxon>
        <taxon>Saccharospirillaceae</taxon>
        <taxon>Saccharospirillum</taxon>
    </lineage>
</organism>
<dbReference type="PANTHER" id="PTHR43737:SF1">
    <property type="entry name" value="DUF1501 DOMAIN-CONTAINING PROTEIN"/>
    <property type="match status" value="1"/>
</dbReference>
<reference evidence="1" key="1">
    <citation type="journal article" date="2014" name="Int. J. Syst. Evol. Microbiol.">
        <title>Complete genome sequence of Corynebacterium casei LMG S-19264T (=DSM 44701T), isolated from a smear-ripened cheese.</title>
        <authorList>
            <consortium name="US DOE Joint Genome Institute (JGI-PGF)"/>
            <person name="Walter F."/>
            <person name="Albersmeier A."/>
            <person name="Kalinowski J."/>
            <person name="Ruckert C."/>
        </authorList>
    </citation>
    <scope>NUCLEOTIDE SEQUENCE</scope>
    <source>
        <strain evidence="1">KCTC 22169</strain>
    </source>
</reference>
<dbReference type="EMBL" id="BMXR01000004">
    <property type="protein sequence ID" value="GGX51052.1"/>
    <property type="molecule type" value="Genomic_DNA"/>
</dbReference>
<dbReference type="InterPro" id="IPR010869">
    <property type="entry name" value="DUF1501"/>
</dbReference>
<dbReference type="PANTHER" id="PTHR43737">
    <property type="entry name" value="BLL7424 PROTEIN"/>
    <property type="match status" value="1"/>
</dbReference>
<evidence type="ECO:0000313" key="2">
    <source>
        <dbReference type="Proteomes" id="UP000626148"/>
    </source>
</evidence>
<comment type="caution">
    <text evidence="1">The sequence shown here is derived from an EMBL/GenBank/DDBJ whole genome shotgun (WGS) entry which is preliminary data.</text>
</comment>
<dbReference type="Pfam" id="PF07394">
    <property type="entry name" value="DUF1501"/>
    <property type="match status" value="1"/>
</dbReference>
<accession>A0A918K6G6</accession>
<protein>
    <recommendedName>
        <fullName evidence="3">DUF1501 domain-containing protein</fullName>
    </recommendedName>
</protein>
<proteinExistence type="predicted"/>
<sequence length="548" mass="59292">MAEMKRRDFLKTVSATGMAVCTPAIVTNKAYADLTPVGRYFVFLHLGGGWDPTSFCDPKGNITRGSIDPDTRNSGSRVNKFCSAAIRKVADVALEDNVDADMVYAPYRGTFNEGDMDQPGTPATNTGVTIEHVRRMLAGSPDGTDPSLLRADLSDGFDWATAKSDSAEQIRANAEGILEGRLTTVEFDTLADAMVGVTRNGTQMDADRFVYDAFCCLYGSKVRILNGVDNRTNGHDTGTRFADTGSMDMAYPDFSALYAAVKGADRPLAYITDGGGNDETAGLVPRSSASDVNVFNTLADPEGDYLDGGMKGLVEQAKQRRRQLLSVKESLPRRDRLQSQLYMVRDEGLAFSGVATRLANPTDPAEIELNDAANNGRQRQMRIGAAAMSTGMASSMQIGFGGFDTHNDHDNRHFFRIRDVLVDLHYLWRTLSVYGIDGQTTVALGSDFGRTPWYNSGEGKDHWAVTSYVLMGQDVSGGTVVNATDPLVGARNVQVSGSTLTPVDEEQSGSIRITPAHLHRGLRSIAGISNHDFSLTFPIEAEDIPVFG</sequence>
<keyword evidence="2" id="KW-1185">Reference proteome</keyword>